<dbReference type="Gene3D" id="3.10.129.10">
    <property type="entry name" value="Hotdog Thioesterase"/>
    <property type="match status" value="1"/>
</dbReference>
<dbReference type="SUPFAM" id="SSF54637">
    <property type="entry name" value="Thioesterase/thiol ester dehydrase-isomerase"/>
    <property type="match status" value="1"/>
</dbReference>
<dbReference type="EMBL" id="PDWN01000003">
    <property type="protein sequence ID" value="KAF1696315.1"/>
    <property type="molecule type" value="Genomic_DNA"/>
</dbReference>
<proteinExistence type="predicted"/>
<gene>
    <name evidence="1" type="ORF">CSC65_03610</name>
</gene>
<dbReference type="Pfam" id="PF14539">
    <property type="entry name" value="DUF4442"/>
    <property type="match status" value="1"/>
</dbReference>
<protein>
    <submittedName>
        <fullName evidence="1">Tetrameric acyl-CoA thioesterase</fullName>
    </submittedName>
</protein>
<dbReference type="RefSeq" id="WP_162408622.1">
    <property type="nucleotide sequence ID" value="NZ_PDWN01000003.1"/>
</dbReference>
<dbReference type="InterPro" id="IPR029069">
    <property type="entry name" value="HotDog_dom_sf"/>
</dbReference>
<dbReference type="Proteomes" id="UP000788419">
    <property type="component" value="Unassembled WGS sequence"/>
</dbReference>
<reference evidence="1 2" key="1">
    <citation type="submission" date="2017-10" db="EMBL/GenBank/DDBJ databases">
        <title>Whole genome sequencing of members of genus Pseudoxanthomonas.</title>
        <authorList>
            <person name="Kumar S."/>
            <person name="Bansal K."/>
            <person name="Kaur A."/>
            <person name="Patil P."/>
            <person name="Sharma S."/>
            <person name="Patil P.B."/>
        </authorList>
    </citation>
    <scope>NUCLEOTIDE SEQUENCE [LARGE SCALE GENOMIC DNA]</scope>
    <source>
        <strain evidence="1 2">DSM 17801</strain>
    </source>
</reference>
<sequence>MKASTLRHGMNLWPPFLFTGIHVAAISPDWRHARVELRMRPWNRNYVRTHFGGSLFAMTDPFWMLLLMPLLGRDYYVWDQSGAIDFVKPGRGTVSTRFDIDDAVLEEIRQATADGAKYLRWFENEVVDADGEVVARVRKQVYVRRKPDRRPDQGDVTAD</sequence>
<keyword evidence="2" id="KW-1185">Reference proteome</keyword>
<name>A0ABQ6Z9H7_9GAMM</name>
<evidence type="ECO:0000313" key="2">
    <source>
        <dbReference type="Proteomes" id="UP000788419"/>
    </source>
</evidence>
<accession>A0ABQ6Z9H7</accession>
<dbReference type="InterPro" id="IPR027961">
    <property type="entry name" value="DUF4442"/>
</dbReference>
<comment type="caution">
    <text evidence="1">The sequence shown here is derived from an EMBL/GenBank/DDBJ whole genome shotgun (WGS) entry which is preliminary data.</text>
</comment>
<organism evidence="1 2">
    <name type="scientific">Pseudoxanthomonas daejeonensis</name>
    <dbReference type="NCBI Taxonomy" id="266062"/>
    <lineage>
        <taxon>Bacteria</taxon>
        <taxon>Pseudomonadati</taxon>
        <taxon>Pseudomonadota</taxon>
        <taxon>Gammaproteobacteria</taxon>
        <taxon>Lysobacterales</taxon>
        <taxon>Lysobacteraceae</taxon>
        <taxon>Pseudoxanthomonas</taxon>
    </lineage>
</organism>
<evidence type="ECO:0000313" key="1">
    <source>
        <dbReference type="EMBL" id="KAF1696315.1"/>
    </source>
</evidence>